<dbReference type="InterPro" id="IPR013783">
    <property type="entry name" value="Ig-like_fold"/>
</dbReference>
<evidence type="ECO:0000256" key="4">
    <source>
        <dbReference type="ARBA" id="ARBA00022640"/>
    </source>
</evidence>
<evidence type="ECO:0000313" key="10">
    <source>
        <dbReference type="EMBL" id="CAL0327361.1"/>
    </source>
</evidence>
<reference evidence="10 11" key="1">
    <citation type="submission" date="2024-03" db="EMBL/GenBank/DDBJ databases">
        <authorList>
            <person name="Martinez-Hernandez J."/>
        </authorList>
    </citation>
    <scope>NUCLEOTIDE SEQUENCE [LARGE SCALE GENOMIC DNA]</scope>
</reference>
<dbReference type="Gene3D" id="2.60.40.1180">
    <property type="entry name" value="Golgi alpha-mannosidase II"/>
    <property type="match status" value="1"/>
</dbReference>
<dbReference type="Gene3D" id="3.20.20.80">
    <property type="entry name" value="Glycosidases"/>
    <property type="match status" value="1"/>
</dbReference>
<dbReference type="SUPFAM" id="SSF51445">
    <property type="entry name" value="(Trans)glycosidases"/>
    <property type="match status" value="1"/>
</dbReference>
<dbReference type="InterPro" id="IPR048650">
    <property type="entry name" value="ISOA1-3-like_C"/>
</dbReference>
<dbReference type="InterPro" id="IPR006047">
    <property type="entry name" value="GH13_cat_dom"/>
</dbReference>
<gene>
    <name evidence="10" type="ORF">LLUT_LOCUS28421</name>
</gene>
<dbReference type="InterPro" id="IPR013780">
    <property type="entry name" value="Glyco_hydro_b"/>
</dbReference>
<dbReference type="SUPFAM" id="SSF51011">
    <property type="entry name" value="Glycosyl hydrolase domain"/>
    <property type="match status" value="1"/>
</dbReference>
<keyword evidence="11" id="KW-1185">Reference proteome</keyword>
<dbReference type="SUPFAM" id="SSF81296">
    <property type="entry name" value="E set domains"/>
    <property type="match status" value="1"/>
</dbReference>
<comment type="subcellular location">
    <subcellularLocation>
        <location evidence="1">Plastid</location>
        <location evidence="1">Chloroplast</location>
    </subcellularLocation>
</comment>
<dbReference type="GO" id="GO:0005975">
    <property type="term" value="P:carbohydrate metabolic process"/>
    <property type="evidence" value="ECO:0007669"/>
    <property type="project" value="InterPro"/>
</dbReference>
<dbReference type="CDD" id="cd02856">
    <property type="entry name" value="E_set_GDE_Isoamylase_N"/>
    <property type="match status" value="1"/>
</dbReference>
<evidence type="ECO:0000256" key="7">
    <source>
        <dbReference type="ARBA" id="ARBA00051664"/>
    </source>
</evidence>
<dbReference type="SMART" id="SM00642">
    <property type="entry name" value="Aamy"/>
    <property type="match status" value="1"/>
</dbReference>
<name>A0AAV1Y1Z0_LUPLU</name>
<evidence type="ECO:0000256" key="8">
    <source>
        <dbReference type="ARBA" id="ARBA00066531"/>
    </source>
</evidence>
<dbReference type="Proteomes" id="UP001497480">
    <property type="component" value="Unassembled WGS sequence"/>
</dbReference>
<proteinExistence type="inferred from homology"/>
<evidence type="ECO:0000313" key="11">
    <source>
        <dbReference type="Proteomes" id="UP001497480"/>
    </source>
</evidence>
<dbReference type="Gene3D" id="2.60.40.10">
    <property type="entry name" value="Immunoglobulins"/>
    <property type="match status" value="1"/>
</dbReference>
<dbReference type="AlphaFoldDB" id="A0AAV1Y1Z0"/>
<dbReference type="GO" id="GO:0019156">
    <property type="term" value="F:isoamylase activity"/>
    <property type="evidence" value="ECO:0007669"/>
    <property type="project" value="UniProtKB-EC"/>
</dbReference>
<keyword evidence="3" id="KW-0150">Chloroplast</keyword>
<evidence type="ECO:0000259" key="9">
    <source>
        <dbReference type="SMART" id="SM00642"/>
    </source>
</evidence>
<protein>
    <recommendedName>
        <fullName evidence="8">isoamylase</fullName>
        <ecNumber evidence="8">3.2.1.68</ecNumber>
    </recommendedName>
</protein>
<evidence type="ECO:0000256" key="2">
    <source>
        <dbReference type="ARBA" id="ARBA00008061"/>
    </source>
</evidence>
<accession>A0AAV1Y1Z0</accession>
<dbReference type="FunFam" id="3.20.20.80:FF:000054">
    <property type="entry name" value="Glycogen debranching enzyme"/>
    <property type="match status" value="1"/>
</dbReference>
<keyword evidence="6" id="KW-0809">Transit peptide</keyword>
<comment type="caution">
    <text evidence="10">The sequence shown here is derived from an EMBL/GenBank/DDBJ whole genome shotgun (WGS) entry which is preliminary data.</text>
</comment>
<dbReference type="CDD" id="cd11326">
    <property type="entry name" value="AmyAc_Glg_debranch"/>
    <property type="match status" value="1"/>
</dbReference>
<dbReference type="InterPro" id="IPR004193">
    <property type="entry name" value="Glyco_hydro_13_N"/>
</dbReference>
<dbReference type="EC" id="3.2.1.68" evidence="8"/>
<keyword evidence="5" id="KW-0378">Hydrolase</keyword>
<feature type="domain" description="Glycosyl hydrolase family 13 catalytic" evidence="9">
    <location>
        <begin position="253"/>
        <end position="660"/>
    </location>
</feature>
<dbReference type="EMBL" id="CAXHTB010000020">
    <property type="protein sequence ID" value="CAL0327361.1"/>
    <property type="molecule type" value="Genomic_DNA"/>
</dbReference>
<dbReference type="Pfam" id="PF00128">
    <property type="entry name" value="Alpha-amylase"/>
    <property type="match status" value="1"/>
</dbReference>
<sequence>MLHHNSLLCVPRPITHSTLFASVLPGASFAGNSSGRDAGLKFNKQASGSKSNSGHGIFTETRDRAKLMTTSAYDGRAQEALLEEQASRLLESRPSWKIFQGQAFPLGVSEVDNGINFSIFSQHATAVTLRLVFPKSGSKGTLDGGMIELALDPHWNKTGDIWHICIEDLPRSNVLYGYRIDGPQDWGKGHRFDSSIVLVDPYAKLIEGRRYFGDISRKLSKFLGTYDFDSLPFDWGENYRLPNIPEKDLVIYEMNVRAFTIDESSGLDSKIRGSYLGVIEKISHLLELGINAVELLPVFEFDELELQRWRNPRDHMINTWGYSTINFFAPMSRYASAGGGSINASQEFKLMVKALHSAGIEVILDVVYNHTNEADDANPYTTSFRGIDNKVYYMLDSNGQLLNFSGCGNTMNCNHPVVMKLILDSLRHWVTEYHVDGFRFDLASVLCRGTDGSPLNAPPLIRAIANDAVLSRCKIIAEPWDCGGLYLVGSFPNWDRWAEWNGKYRDDVRKFIKGDSGMKGDFATRVSGSSDLYRVNKRRPYHGVNFVIAHDGFTLHDLVSYNFKHNEANGEGGNDGCNDNFSWNCGSEGETHDASVRSLRSRQMKNFHLALMISQGTPMMLMGDEYGHTRLGNNNSYGHDSAINNFRWGQLDVRKSDHFRFFSKVIKYRHAREVFGRENFISENDVTWHEDNWDNYDSRFLAFTLHDKSGRDVYLAFNAHDCFVEVLLPAPPTNRRWFRVVDTNLKSPDDFVLNGVPCIGNTYNTAPYSSILLEAKF</sequence>
<dbReference type="InterPro" id="IPR014756">
    <property type="entry name" value="Ig_E-set"/>
</dbReference>
<dbReference type="PANTHER" id="PTHR43002">
    <property type="entry name" value="GLYCOGEN DEBRANCHING ENZYME"/>
    <property type="match status" value="1"/>
</dbReference>
<dbReference type="GO" id="GO:0009507">
    <property type="term" value="C:chloroplast"/>
    <property type="evidence" value="ECO:0007669"/>
    <property type="project" value="UniProtKB-SubCell"/>
</dbReference>
<evidence type="ECO:0000256" key="3">
    <source>
        <dbReference type="ARBA" id="ARBA00022528"/>
    </source>
</evidence>
<organism evidence="10 11">
    <name type="scientific">Lupinus luteus</name>
    <name type="common">European yellow lupine</name>
    <dbReference type="NCBI Taxonomy" id="3873"/>
    <lineage>
        <taxon>Eukaryota</taxon>
        <taxon>Viridiplantae</taxon>
        <taxon>Streptophyta</taxon>
        <taxon>Embryophyta</taxon>
        <taxon>Tracheophyta</taxon>
        <taxon>Spermatophyta</taxon>
        <taxon>Magnoliopsida</taxon>
        <taxon>eudicotyledons</taxon>
        <taxon>Gunneridae</taxon>
        <taxon>Pentapetalae</taxon>
        <taxon>rosids</taxon>
        <taxon>fabids</taxon>
        <taxon>Fabales</taxon>
        <taxon>Fabaceae</taxon>
        <taxon>Papilionoideae</taxon>
        <taxon>50 kb inversion clade</taxon>
        <taxon>genistoids sensu lato</taxon>
        <taxon>core genistoids</taxon>
        <taxon>Genisteae</taxon>
        <taxon>Lupinus</taxon>
    </lineage>
</organism>
<dbReference type="InterPro" id="IPR017853">
    <property type="entry name" value="GH"/>
</dbReference>
<comment type="catalytic activity">
    <reaction evidence="7">
        <text>Hydrolysis of (1-&gt;6)-alpha-D-glucosidic branch linkages in glycogen, amylopectin and their beta-limit dextrins.</text>
        <dbReference type="EC" id="3.2.1.68"/>
    </reaction>
</comment>
<evidence type="ECO:0000256" key="1">
    <source>
        <dbReference type="ARBA" id="ARBA00004229"/>
    </source>
</evidence>
<evidence type="ECO:0000256" key="6">
    <source>
        <dbReference type="ARBA" id="ARBA00022946"/>
    </source>
</evidence>
<keyword evidence="4" id="KW-0934">Plastid</keyword>
<dbReference type="InterPro" id="IPR044505">
    <property type="entry name" value="GlgX_Isoamylase_N_E_set"/>
</dbReference>
<dbReference type="Pfam" id="PF21156">
    <property type="entry name" value="ISOA1-3_C"/>
    <property type="match status" value="1"/>
</dbReference>
<comment type="similarity">
    <text evidence="2">Belongs to the glycosyl hydrolase 13 family.</text>
</comment>
<evidence type="ECO:0000256" key="5">
    <source>
        <dbReference type="ARBA" id="ARBA00022801"/>
    </source>
</evidence>
<dbReference type="Pfam" id="PF02922">
    <property type="entry name" value="CBM_48"/>
    <property type="match status" value="1"/>
</dbReference>